<feature type="transmembrane region" description="Helical" evidence="2">
    <location>
        <begin position="39"/>
        <end position="59"/>
    </location>
</feature>
<reference evidence="3 6" key="1">
    <citation type="journal article" date="2015" name="ISME J.">
        <title>Elemental sulfur and acetate can support life of a novel strictly anaerobic haloarchaeon.</title>
        <authorList>
            <person name="Sorokin D.Y."/>
            <person name="Kublanov I.V."/>
            <person name="Gavrilov S.N."/>
            <person name="Rojo D."/>
            <person name="Roman P."/>
            <person name="Golyshin P.N."/>
            <person name="Slepak V.Z."/>
            <person name="Smedile F."/>
            <person name="Ferrer M."/>
            <person name="Messina E."/>
            <person name="La Cono V."/>
            <person name="Yakimov M.M."/>
        </authorList>
    </citation>
    <scope>NUCLEOTIDE SEQUENCE [LARGE SCALE GENOMIC DNA]</scope>
    <source>
        <strain evidence="3 6">HSR2</strain>
    </source>
</reference>
<accession>A0A0F7PBW2</accession>
<feature type="region of interest" description="Disordered" evidence="1">
    <location>
        <begin position="1"/>
        <end position="23"/>
    </location>
</feature>
<reference evidence="5" key="2">
    <citation type="submission" date="2015-05" db="EMBL/GenBank/DDBJ databases">
        <title>Complete genome sequence of Halanaeroarchaeum sulfurireducens type strain M27-SA2, a sulfate-reducer haloarchaeon from marine anoxic lake Medee.</title>
        <authorList>
            <person name="Messina E."/>
            <person name="Kublanov I.V."/>
            <person name="Toshchakov S."/>
            <person name="Arcadi E."/>
            <person name="La Spada G."/>
            <person name="La Cono V."/>
            <person name="Yakimov M.M."/>
        </authorList>
    </citation>
    <scope>NUCLEOTIDE SEQUENCE [LARGE SCALE GENOMIC DNA]</scope>
    <source>
        <strain evidence="5">M27-SA2</strain>
    </source>
</reference>
<evidence type="ECO:0000256" key="1">
    <source>
        <dbReference type="SAM" id="MobiDB-lite"/>
    </source>
</evidence>
<dbReference type="HOGENOM" id="CLU_170795_2_0_2"/>
<dbReference type="EMBL" id="CP011564">
    <property type="protein sequence ID" value="ALG82596.1"/>
    <property type="molecule type" value="Genomic_DNA"/>
</dbReference>
<keyword evidence="2" id="KW-1133">Transmembrane helix</keyword>
<protein>
    <submittedName>
        <fullName evidence="3">Uncharacterized protein</fullName>
    </submittedName>
</protein>
<keyword evidence="2" id="KW-0812">Transmembrane</keyword>
<dbReference type="KEGG" id="hsu:HLASF_1727"/>
<evidence type="ECO:0000256" key="2">
    <source>
        <dbReference type="SAM" id="Phobius"/>
    </source>
</evidence>
<evidence type="ECO:0000313" key="4">
    <source>
        <dbReference type="EMBL" id="ALG82596.1"/>
    </source>
</evidence>
<dbReference type="InterPro" id="IPR058341">
    <property type="entry name" value="DUF8028"/>
</dbReference>
<evidence type="ECO:0000313" key="5">
    <source>
        <dbReference type="Proteomes" id="UP000060390"/>
    </source>
</evidence>
<organism evidence="3 6">
    <name type="scientific">Halanaeroarchaeum sulfurireducens</name>
    <dbReference type="NCBI Taxonomy" id="1604004"/>
    <lineage>
        <taxon>Archaea</taxon>
        <taxon>Methanobacteriati</taxon>
        <taxon>Methanobacteriota</taxon>
        <taxon>Stenosarchaea group</taxon>
        <taxon>Halobacteria</taxon>
        <taxon>Halobacteriales</taxon>
        <taxon>Halobacteriaceae</taxon>
        <taxon>Halanaeroarchaeum</taxon>
    </lineage>
</organism>
<gene>
    <name evidence="4" type="ORF">HLASA_1714</name>
    <name evidence="3" type="ORF">HLASF_1727</name>
</gene>
<evidence type="ECO:0000313" key="6">
    <source>
        <dbReference type="Proteomes" id="UP000069906"/>
    </source>
</evidence>
<sequence>MPSMSRPSTSAASSPSRLSSSLPGTLSAYETVLRPIEAVAFWMAVIMPFVYVPLLVTGVETSSEQIAVAALVAVHVVALVVGRRYQADR</sequence>
<dbReference type="Proteomes" id="UP000060390">
    <property type="component" value="Chromosome"/>
</dbReference>
<proteinExistence type="predicted"/>
<reference evidence="4 5" key="3">
    <citation type="journal article" date="2016" name="Stand. Genomic Sci.">
        <title>Complete genome sequence of 'Halanaeroarchaeum sulfurireducens' M27-SA2, a sulfur-reducing and acetate-oxidizing haloarchaeon from the deep-sea hypersaline anoxic lake Medee.</title>
        <authorList>
            <person name="Messina E."/>
            <person name="Sorokin D.Y."/>
            <person name="Kublanov I.V."/>
            <person name="Toshchakov S."/>
            <person name="Lopatina A."/>
            <person name="Arcadi E."/>
            <person name="Smedile F."/>
            <person name="La Spada G."/>
            <person name="La Cono V."/>
            <person name="Yakimov M.M."/>
        </authorList>
    </citation>
    <scope>NUCLEOTIDE SEQUENCE [LARGE SCALE GENOMIC DNA]</scope>
    <source>
        <strain evidence="4 5">M27-SA2</strain>
    </source>
</reference>
<dbReference type="AlphaFoldDB" id="A0A0F7PBW2"/>
<dbReference type="KEGG" id="hsf:HLASA_1714"/>
<evidence type="ECO:0000313" key="3">
    <source>
        <dbReference type="EMBL" id="AKH98202.1"/>
    </source>
</evidence>
<keyword evidence="6" id="KW-1185">Reference proteome</keyword>
<dbReference type="EMBL" id="CP008874">
    <property type="protein sequence ID" value="AKH98202.1"/>
    <property type="molecule type" value="Genomic_DNA"/>
</dbReference>
<dbReference type="Proteomes" id="UP000069906">
    <property type="component" value="Chromosome"/>
</dbReference>
<name>A0A0F7PBW2_9EURY</name>
<feature type="transmembrane region" description="Helical" evidence="2">
    <location>
        <begin position="65"/>
        <end position="82"/>
    </location>
</feature>
<dbReference type="Pfam" id="PF26071">
    <property type="entry name" value="DUF8028"/>
    <property type="match status" value="1"/>
</dbReference>
<keyword evidence="2" id="KW-0472">Membrane</keyword>